<feature type="transmembrane region" description="Helical" evidence="6">
    <location>
        <begin position="344"/>
        <end position="361"/>
    </location>
</feature>
<feature type="transmembrane region" description="Helical" evidence="6">
    <location>
        <begin position="263"/>
        <end position="289"/>
    </location>
</feature>
<dbReference type="RefSeq" id="WP_194212054.1">
    <property type="nucleotide sequence ID" value="NZ_CP061205.1"/>
</dbReference>
<evidence type="ECO:0000313" key="9">
    <source>
        <dbReference type="EMBL" id="MFC3051090.1"/>
    </source>
</evidence>
<gene>
    <name evidence="9" type="ORF">ACFOKA_04130</name>
</gene>
<dbReference type="NCBIfam" id="TIGR00360">
    <property type="entry name" value="ComEC_N-term"/>
    <property type="match status" value="1"/>
</dbReference>
<evidence type="ECO:0000256" key="4">
    <source>
        <dbReference type="ARBA" id="ARBA00022989"/>
    </source>
</evidence>
<feature type="transmembrane region" description="Helical" evidence="6">
    <location>
        <begin position="367"/>
        <end position="386"/>
    </location>
</feature>
<dbReference type="InterPro" id="IPR004477">
    <property type="entry name" value="ComEC_N"/>
</dbReference>
<keyword evidence="2" id="KW-1003">Cell membrane</keyword>
<evidence type="ECO:0000259" key="7">
    <source>
        <dbReference type="Pfam" id="PF03772"/>
    </source>
</evidence>
<feature type="transmembrane region" description="Helical" evidence="6">
    <location>
        <begin position="502"/>
        <end position="518"/>
    </location>
</feature>
<protein>
    <submittedName>
        <fullName evidence="9">ComEC/Rec2 family competence protein</fullName>
    </submittedName>
</protein>
<comment type="subcellular location">
    <subcellularLocation>
        <location evidence="1">Cell membrane</location>
        <topology evidence="1">Multi-pass membrane protein</topology>
    </subcellularLocation>
</comment>
<dbReference type="PANTHER" id="PTHR30619">
    <property type="entry name" value="DNA INTERNALIZATION/COMPETENCE PROTEIN COMEC/REC2"/>
    <property type="match status" value="1"/>
</dbReference>
<evidence type="ECO:0000256" key="2">
    <source>
        <dbReference type="ARBA" id="ARBA00022475"/>
    </source>
</evidence>
<organism evidence="9 10">
    <name type="scientific">Kordiimonas pumila</name>
    <dbReference type="NCBI Taxonomy" id="2161677"/>
    <lineage>
        <taxon>Bacteria</taxon>
        <taxon>Pseudomonadati</taxon>
        <taxon>Pseudomonadota</taxon>
        <taxon>Alphaproteobacteria</taxon>
        <taxon>Kordiimonadales</taxon>
        <taxon>Kordiimonadaceae</taxon>
        <taxon>Kordiimonas</taxon>
    </lineage>
</organism>
<dbReference type="InterPro" id="IPR025405">
    <property type="entry name" value="DUF4131"/>
</dbReference>
<dbReference type="PANTHER" id="PTHR30619:SF1">
    <property type="entry name" value="RECOMBINATION PROTEIN 2"/>
    <property type="match status" value="1"/>
</dbReference>
<feature type="transmembrane region" description="Helical" evidence="6">
    <location>
        <begin position="20"/>
        <end position="39"/>
    </location>
</feature>
<comment type="caution">
    <text evidence="9">The sequence shown here is derived from an EMBL/GenBank/DDBJ whole genome shotgun (WGS) entry which is preliminary data.</text>
</comment>
<evidence type="ECO:0000256" key="1">
    <source>
        <dbReference type="ARBA" id="ARBA00004651"/>
    </source>
</evidence>
<dbReference type="Pfam" id="PF03772">
    <property type="entry name" value="Competence"/>
    <property type="match status" value="1"/>
</dbReference>
<feature type="domain" description="DUF4131" evidence="8">
    <location>
        <begin position="44"/>
        <end position="198"/>
    </location>
</feature>
<feature type="transmembrane region" description="Helical" evidence="6">
    <location>
        <begin position="440"/>
        <end position="469"/>
    </location>
</feature>
<evidence type="ECO:0000259" key="8">
    <source>
        <dbReference type="Pfam" id="PF13567"/>
    </source>
</evidence>
<evidence type="ECO:0000256" key="5">
    <source>
        <dbReference type="ARBA" id="ARBA00023136"/>
    </source>
</evidence>
<evidence type="ECO:0000256" key="6">
    <source>
        <dbReference type="SAM" id="Phobius"/>
    </source>
</evidence>
<feature type="domain" description="ComEC/Rec2-related protein" evidence="7">
    <location>
        <begin position="239"/>
        <end position="519"/>
    </location>
</feature>
<feature type="transmembrane region" description="Helical" evidence="6">
    <location>
        <begin position="407"/>
        <end position="428"/>
    </location>
</feature>
<keyword evidence="4 6" id="KW-1133">Transmembrane helix</keyword>
<feature type="transmembrane region" description="Helical" evidence="6">
    <location>
        <begin position="301"/>
        <end position="316"/>
    </location>
</feature>
<dbReference type="Proteomes" id="UP001595444">
    <property type="component" value="Unassembled WGS sequence"/>
</dbReference>
<dbReference type="Pfam" id="PF13567">
    <property type="entry name" value="DUF4131"/>
    <property type="match status" value="1"/>
</dbReference>
<accession>A0ABV7D2X3</accession>
<dbReference type="InterPro" id="IPR052159">
    <property type="entry name" value="Competence_DNA_uptake"/>
</dbReference>
<name>A0ABV7D2X3_9PROT</name>
<feature type="transmembrane region" description="Helical" evidence="6">
    <location>
        <begin position="45"/>
        <end position="65"/>
    </location>
</feature>
<reference evidence="10" key="1">
    <citation type="journal article" date="2019" name="Int. J. Syst. Evol. Microbiol.">
        <title>The Global Catalogue of Microorganisms (GCM) 10K type strain sequencing project: providing services to taxonomists for standard genome sequencing and annotation.</title>
        <authorList>
            <consortium name="The Broad Institute Genomics Platform"/>
            <consortium name="The Broad Institute Genome Sequencing Center for Infectious Disease"/>
            <person name="Wu L."/>
            <person name="Ma J."/>
        </authorList>
    </citation>
    <scope>NUCLEOTIDE SEQUENCE [LARGE SCALE GENOMIC DNA]</scope>
    <source>
        <strain evidence="10">KCTC 62164</strain>
    </source>
</reference>
<sequence length="671" mass="74593">MAENYVRNNHYQTLWLHSEWRLLVWSVSFAVGILLFLHWLPLNPILHVLIGAFFILIGLTVCILNKKYRYNMLFLVFLAFCLGSTLASKRIIELQEPYVKTERYVHIDGFIETSELNPDGSTTLFVNPQRIGDETVNIPDRIRLISRVHNASELISGAHITLYAVIDKPKGPLVPDGYNFAKSAYFEGVGASGYVVSYESIKYNKNNTLISKVNVLRKDIETNILQTVTGQEGAVATALVVGNRSHISADTTEAMRLSGLSHLLAISGLHMGLVTGIVFFVFEFIFALIPAIGLRVLPKKLAVMPAWVAGLLYLFVSGNSVSATRAFIMVSVALLAVLTDRKVLSLRSVALAAIIMLFFWPESILTIGFQMSFAATSGLIAFYEVWAKRISVTSSNNIIHKIAKYSVATACTCIVAQLSVAPFALYHFQSLSMIGVVSNILVFPLISFLVMPLLVIGLVISPFGGYVFVGMLIEKSLGFVLWIAHSLASCEFSALYTNPLETWAFFVAVAAFIAVLLIRKVHVVLCLICIFCFALWFGQKPVAHILISETGKSIAEIRDDQIYAYGTRTGSFRHRIWNGYWAKPSTTNWNRLERLCDVDACRYATHVPVTYAKTIDGVRSACSVGDIVIIAQKYRRYCRDARLVITQEDLDDHGPAALYLSGPVKIEWSNK</sequence>
<evidence type="ECO:0000256" key="3">
    <source>
        <dbReference type="ARBA" id="ARBA00022692"/>
    </source>
</evidence>
<dbReference type="EMBL" id="JBHRSL010000002">
    <property type="protein sequence ID" value="MFC3051090.1"/>
    <property type="molecule type" value="Genomic_DNA"/>
</dbReference>
<keyword evidence="3 6" id="KW-0812">Transmembrane</keyword>
<keyword evidence="5 6" id="KW-0472">Membrane</keyword>
<keyword evidence="10" id="KW-1185">Reference proteome</keyword>
<feature type="transmembrane region" description="Helical" evidence="6">
    <location>
        <begin position="523"/>
        <end position="539"/>
    </location>
</feature>
<evidence type="ECO:0000313" key="10">
    <source>
        <dbReference type="Proteomes" id="UP001595444"/>
    </source>
</evidence>
<proteinExistence type="predicted"/>